<accession>A0A0P7ZPG4</accession>
<sequence length="61" mass="6750">MMYSTLSVTPTESVWNNALDAWQGWSNVTFDDEYREALLTLLEGLATLIGYLVGVVCCCNA</sequence>
<evidence type="ECO:0000313" key="2">
    <source>
        <dbReference type="EMBL" id="KPQ31486.1"/>
    </source>
</evidence>
<dbReference type="EMBL" id="LJZR01000100">
    <property type="protein sequence ID" value="KPQ31486.1"/>
    <property type="molecule type" value="Genomic_DNA"/>
</dbReference>
<organism evidence="2 3">
    <name type="scientific">Phormidesmis priestleyi Ana</name>
    <dbReference type="NCBI Taxonomy" id="1666911"/>
    <lineage>
        <taxon>Bacteria</taxon>
        <taxon>Bacillati</taxon>
        <taxon>Cyanobacteriota</taxon>
        <taxon>Cyanophyceae</taxon>
        <taxon>Leptolyngbyales</taxon>
        <taxon>Leptolyngbyaceae</taxon>
        <taxon>Phormidesmis</taxon>
    </lineage>
</organism>
<dbReference type="AlphaFoldDB" id="A0A0P7ZPG4"/>
<keyword evidence="1" id="KW-0472">Membrane</keyword>
<protein>
    <submittedName>
        <fullName evidence="2">Uncharacterized protein</fullName>
    </submittedName>
</protein>
<comment type="caution">
    <text evidence="2">The sequence shown here is derived from an EMBL/GenBank/DDBJ whole genome shotgun (WGS) entry which is preliminary data.</text>
</comment>
<evidence type="ECO:0000313" key="3">
    <source>
        <dbReference type="Proteomes" id="UP000050465"/>
    </source>
</evidence>
<keyword evidence="1" id="KW-1133">Transmembrane helix</keyword>
<dbReference type="STRING" id="1666911.HLUCCA11_23620"/>
<feature type="transmembrane region" description="Helical" evidence="1">
    <location>
        <begin position="37"/>
        <end position="59"/>
    </location>
</feature>
<keyword evidence="1" id="KW-0812">Transmembrane</keyword>
<gene>
    <name evidence="2" type="ORF">HLUCCA11_23620</name>
</gene>
<dbReference type="Proteomes" id="UP000050465">
    <property type="component" value="Unassembled WGS sequence"/>
</dbReference>
<name>A0A0P7ZPG4_9CYAN</name>
<proteinExistence type="predicted"/>
<reference evidence="2 3" key="1">
    <citation type="submission" date="2015-09" db="EMBL/GenBank/DDBJ databases">
        <title>Identification and resolution of microdiversity through metagenomic sequencing of parallel consortia.</title>
        <authorList>
            <person name="Nelson W.C."/>
            <person name="Romine M.F."/>
            <person name="Lindemann S.R."/>
        </authorList>
    </citation>
    <scope>NUCLEOTIDE SEQUENCE [LARGE SCALE GENOMIC DNA]</scope>
    <source>
        <strain evidence="2">Ana</strain>
    </source>
</reference>
<evidence type="ECO:0000256" key="1">
    <source>
        <dbReference type="SAM" id="Phobius"/>
    </source>
</evidence>